<dbReference type="EMBL" id="JAZDWU010000011">
    <property type="protein sequence ID" value="KAK9987366.1"/>
    <property type="molecule type" value="Genomic_DNA"/>
</dbReference>
<organism evidence="2 3">
    <name type="scientific">Lithocarpus litseifolius</name>
    <dbReference type="NCBI Taxonomy" id="425828"/>
    <lineage>
        <taxon>Eukaryota</taxon>
        <taxon>Viridiplantae</taxon>
        <taxon>Streptophyta</taxon>
        <taxon>Embryophyta</taxon>
        <taxon>Tracheophyta</taxon>
        <taxon>Spermatophyta</taxon>
        <taxon>Magnoliopsida</taxon>
        <taxon>eudicotyledons</taxon>
        <taxon>Gunneridae</taxon>
        <taxon>Pentapetalae</taxon>
        <taxon>rosids</taxon>
        <taxon>fabids</taxon>
        <taxon>Fagales</taxon>
        <taxon>Fagaceae</taxon>
        <taxon>Lithocarpus</taxon>
    </lineage>
</organism>
<name>A0AAW2BN33_9ROSI</name>
<comment type="caution">
    <text evidence="2">The sequence shown here is derived from an EMBL/GenBank/DDBJ whole genome shotgun (WGS) entry which is preliminary data.</text>
</comment>
<dbReference type="PANTHER" id="PTHR31672:SF13">
    <property type="entry name" value="F-BOX PROTEIN CPR30-LIKE"/>
    <property type="match status" value="1"/>
</dbReference>
<dbReference type="PANTHER" id="PTHR31672">
    <property type="entry name" value="BNACNNG10540D PROTEIN"/>
    <property type="match status" value="1"/>
</dbReference>
<evidence type="ECO:0000259" key="1">
    <source>
        <dbReference type="PROSITE" id="PS50181"/>
    </source>
</evidence>
<dbReference type="InterPro" id="IPR013187">
    <property type="entry name" value="F-box-assoc_dom_typ3"/>
</dbReference>
<evidence type="ECO:0000313" key="2">
    <source>
        <dbReference type="EMBL" id="KAK9987366.1"/>
    </source>
</evidence>
<keyword evidence="3" id="KW-1185">Reference proteome</keyword>
<dbReference type="Pfam" id="PF00646">
    <property type="entry name" value="F-box"/>
    <property type="match status" value="1"/>
</dbReference>
<gene>
    <name evidence="2" type="ORF">SO802_032317</name>
</gene>
<protein>
    <recommendedName>
        <fullName evidence="1">F-box domain-containing protein</fullName>
    </recommendedName>
</protein>
<reference evidence="2 3" key="1">
    <citation type="submission" date="2024-01" db="EMBL/GenBank/DDBJ databases">
        <title>A telomere-to-telomere, gap-free genome of sweet tea (Lithocarpus litseifolius).</title>
        <authorList>
            <person name="Zhou J."/>
        </authorList>
    </citation>
    <scope>NUCLEOTIDE SEQUENCE [LARGE SCALE GENOMIC DNA]</scope>
    <source>
        <strain evidence="2">Zhou-2022a</strain>
        <tissue evidence="2">Leaf</tissue>
    </source>
</reference>
<dbReference type="SMART" id="SM00256">
    <property type="entry name" value="FBOX"/>
    <property type="match status" value="1"/>
</dbReference>
<accession>A0AAW2BN33</accession>
<dbReference type="InterPro" id="IPR050796">
    <property type="entry name" value="SCF_F-box_component"/>
</dbReference>
<dbReference type="SUPFAM" id="SSF81383">
    <property type="entry name" value="F-box domain"/>
    <property type="match status" value="1"/>
</dbReference>
<dbReference type="InterPro" id="IPR036047">
    <property type="entry name" value="F-box-like_dom_sf"/>
</dbReference>
<dbReference type="Pfam" id="PF08268">
    <property type="entry name" value="FBA_3"/>
    <property type="match status" value="1"/>
</dbReference>
<dbReference type="Proteomes" id="UP001459277">
    <property type="component" value="Unassembled WGS sequence"/>
</dbReference>
<dbReference type="InterPro" id="IPR001810">
    <property type="entry name" value="F-box_dom"/>
</dbReference>
<dbReference type="CDD" id="cd22157">
    <property type="entry name" value="F-box_AtFBW1-like"/>
    <property type="match status" value="1"/>
</dbReference>
<proteinExistence type="predicted"/>
<evidence type="ECO:0000313" key="3">
    <source>
        <dbReference type="Proteomes" id="UP001459277"/>
    </source>
</evidence>
<sequence>MSDNNNNKKLIRWESLPSEIATDIFLRLPIKSIIICTSVSKAWKSLIQNPTFISTHLHHSHNKNKNLLVFSLYSHTHKESYALHNEDDPDFTQLARFDYPFHVPFLQSPNGIYRVVGTCNGLFCLSDDKLTYSNCLCLWNPCVRKLVHLPIPNVTYATHGGFDATIGFGFDPKTNDYKVAFVNGALHWVAFRRADDNNLQHFVLVFDLGNEGCQTGDFYLWVMEEYGVVSSWTKVLKIGEGLPRPIGFKRNGEVVLLSYDGQLVLWVPWSTEFKHLEIIGYEDTFVDCYVESLVLLDRVANDAYLLAESTEKHSHKDIFIEKAAYQPVLLALGD</sequence>
<feature type="domain" description="F-box" evidence="1">
    <location>
        <begin position="10"/>
        <end position="56"/>
    </location>
</feature>
<dbReference type="AlphaFoldDB" id="A0AAW2BN33"/>
<dbReference type="Gene3D" id="1.20.1280.50">
    <property type="match status" value="1"/>
</dbReference>
<dbReference type="PROSITE" id="PS50181">
    <property type="entry name" value="FBOX"/>
    <property type="match status" value="1"/>
</dbReference>